<gene>
    <name evidence="2" type="ORF">EI97DRAFT_456357</name>
</gene>
<dbReference type="GeneID" id="54553897"/>
<accession>A0A6A6JRQ0</accession>
<proteinExistence type="predicted"/>
<keyword evidence="3" id="KW-1185">Reference proteome</keyword>
<evidence type="ECO:0008006" key="4">
    <source>
        <dbReference type="Google" id="ProtNLM"/>
    </source>
</evidence>
<dbReference type="CDD" id="cd02440">
    <property type="entry name" value="AdoMet_MTases"/>
    <property type="match status" value="1"/>
</dbReference>
<sequence>MSTPTQTSQPSPNTSPLKTEVENPNNPLSTLWSTSSIAQEYLRTERITRPYADVLVQKAGLADLIEGNAREETGEEKGEVRLWDFACGTGAVVACLYDKLRQGREEVVRGKIKVLAADVSPEMVAYTRERGEREGWKEVLGLETRLVDVTNIPPNLPYNPPTHLTLSFALMALPTLTLSSLHTQLAPSGTLALTTWSSISWYTYLLSAAQLVLPPDLFSATPSELGFINIAFPDRKLHLPETTERELRGAGFADVSVEVVEIEHEWVDARDFVRAMELPIRAVSGKWGEGEERSIWSGKVKGALVEVVEGLFGKGQKVRFGMGAIVGVGRKGN</sequence>
<name>A0A6A6JRQ0_WESOR</name>
<dbReference type="SUPFAM" id="SSF53335">
    <property type="entry name" value="S-adenosyl-L-methionine-dependent methyltransferases"/>
    <property type="match status" value="1"/>
</dbReference>
<dbReference type="OrthoDB" id="2013972at2759"/>
<feature type="compositionally biased region" description="Low complexity" evidence="1">
    <location>
        <begin position="1"/>
        <end position="16"/>
    </location>
</feature>
<dbReference type="RefSeq" id="XP_033656464.1">
    <property type="nucleotide sequence ID" value="XM_033800722.1"/>
</dbReference>
<organism evidence="2 3">
    <name type="scientific">Westerdykella ornata</name>
    <dbReference type="NCBI Taxonomy" id="318751"/>
    <lineage>
        <taxon>Eukaryota</taxon>
        <taxon>Fungi</taxon>
        <taxon>Dikarya</taxon>
        <taxon>Ascomycota</taxon>
        <taxon>Pezizomycotina</taxon>
        <taxon>Dothideomycetes</taxon>
        <taxon>Pleosporomycetidae</taxon>
        <taxon>Pleosporales</taxon>
        <taxon>Sporormiaceae</taxon>
        <taxon>Westerdykella</taxon>
    </lineage>
</organism>
<evidence type="ECO:0000256" key="1">
    <source>
        <dbReference type="SAM" id="MobiDB-lite"/>
    </source>
</evidence>
<protein>
    <recommendedName>
        <fullName evidence="4">S-adenosyl-L-methionine-dependent methyltransferase</fullName>
    </recommendedName>
</protein>
<dbReference type="Gene3D" id="3.40.50.150">
    <property type="entry name" value="Vaccinia Virus protein VP39"/>
    <property type="match status" value="1"/>
</dbReference>
<dbReference type="Proteomes" id="UP000800097">
    <property type="component" value="Unassembled WGS sequence"/>
</dbReference>
<reference evidence="2" key="1">
    <citation type="journal article" date="2020" name="Stud. Mycol.">
        <title>101 Dothideomycetes genomes: a test case for predicting lifestyles and emergence of pathogens.</title>
        <authorList>
            <person name="Haridas S."/>
            <person name="Albert R."/>
            <person name="Binder M."/>
            <person name="Bloem J."/>
            <person name="Labutti K."/>
            <person name="Salamov A."/>
            <person name="Andreopoulos B."/>
            <person name="Baker S."/>
            <person name="Barry K."/>
            <person name="Bills G."/>
            <person name="Bluhm B."/>
            <person name="Cannon C."/>
            <person name="Castanera R."/>
            <person name="Culley D."/>
            <person name="Daum C."/>
            <person name="Ezra D."/>
            <person name="Gonzalez J."/>
            <person name="Henrissat B."/>
            <person name="Kuo A."/>
            <person name="Liang C."/>
            <person name="Lipzen A."/>
            <person name="Lutzoni F."/>
            <person name="Magnuson J."/>
            <person name="Mondo S."/>
            <person name="Nolan M."/>
            <person name="Ohm R."/>
            <person name="Pangilinan J."/>
            <person name="Park H.-J."/>
            <person name="Ramirez L."/>
            <person name="Alfaro M."/>
            <person name="Sun H."/>
            <person name="Tritt A."/>
            <person name="Yoshinaga Y."/>
            <person name="Zwiers L.-H."/>
            <person name="Turgeon B."/>
            <person name="Goodwin S."/>
            <person name="Spatafora J."/>
            <person name="Crous P."/>
            <person name="Grigoriev I."/>
        </authorList>
    </citation>
    <scope>NUCLEOTIDE SEQUENCE</scope>
    <source>
        <strain evidence="2">CBS 379.55</strain>
    </source>
</reference>
<dbReference type="EMBL" id="ML986487">
    <property type="protein sequence ID" value="KAF2278925.1"/>
    <property type="molecule type" value="Genomic_DNA"/>
</dbReference>
<evidence type="ECO:0000313" key="3">
    <source>
        <dbReference type="Proteomes" id="UP000800097"/>
    </source>
</evidence>
<dbReference type="AlphaFoldDB" id="A0A6A6JRQ0"/>
<dbReference type="InterPro" id="IPR029063">
    <property type="entry name" value="SAM-dependent_MTases_sf"/>
</dbReference>
<evidence type="ECO:0000313" key="2">
    <source>
        <dbReference type="EMBL" id="KAF2278925.1"/>
    </source>
</evidence>
<feature type="region of interest" description="Disordered" evidence="1">
    <location>
        <begin position="1"/>
        <end position="29"/>
    </location>
</feature>